<sequence length="437" mass="49290">MLDDTKVDRPYLSASETRGSVVKLSMDSLADASTKEGVSLNFGFEEYAGAEGLDFDNDAYSTTSNINLAGPSDSIELFGDEITKEIEKNDSWSKGFAEWLNTKKSNDIDTSDEDILKKKKVNGFGKLDENVLLPFDDELEAEHFGGKGGSCTDWSSRMDLDSSSKQNSNIKILSESGYSDFAQYHESIPIESIDLNANLIQKERIQKRLYGKQNSNKKGTELSVIQKLKNEYHYNEGLATDGRVYAGQQWGYEDADPNAVPFGKNAKSEYFKKMNRGKRARENTDNMDEEGNRVGVVESEQAYQKLMEARKKSKACIIVEDPEELGIDAEFLIAKNVEKMKKRNIYKRVYQVDLLKIQDGVSKVGTKTYFNIPESKDYVTAQASSGKKLYFTRFEANLPSIMGGVPGNRDSLNWTNPRINQIVLNIEQKMDREQLNR</sequence>
<dbReference type="EMBL" id="LSSK01000230">
    <property type="protein sequence ID" value="OMH84246.1"/>
    <property type="molecule type" value="Genomic_DNA"/>
</dbReference>
<organism evidence="1 2">
    <name type="scientific">Zancudomyces culisetae</name>
    <name type="common">Gut fungus</name>
    <name type="synonym">Smittium culisetae</name>
    <dbReference type="NCBI Taxonomy" id="1213189"/>
    <lineage>
        <taxon>Eukaryota</taxon>
        <taxon>Fungi</taxon>
        <taxon>Fungi incertae sedis</taxon>
        <taxon>Zoopagomycota</taxon>
        <taxon>Kickxellomycotina</taxon>
        <taxon>Harpellomycetes</taxon>
        <taxon>Harpellales</taxon>
        <taxon>Legeriomycetaceae</taxon>
        <taxon>Zancudomyces</taxon>
    </lineage>
</organism>
<dbReference type="Proteomes" id="UP000188320">
    <property type="component" value="Unassembled WGS sequence"/>
</dbReference>
<evidence type="ECO:0000313" key="2">
    <source>
        <dbReference type="Proteomes" id="UP000188320"/>
    </source>
</evidence>
<evidence type="ECO:0000313" key="1">
    <source>
        <dbReference type="EMBL" id="OMH84246.1"/>
    </source>
</evidence>
<proteinExistence type="predicted"/>
<dbReference type="OrthoDB" id="2195431at2759"/>
<accession>A0A1R1PTC8</accession>
<comment type="caution">
    <text evidence="1">The sequence shown here is derived from an EMBL/GenBank/DDBJ whole genome shotgun (WGS) entry which is preliminary data.</text>
</comment>
<name>A0A1R1PTC8_ZANCU</name>
<protein>
    <submittedName>
        <fullName evidence="1">Uncharacterized protein</fullName>
    </submittedName>
</protein>
<dbReference type="AlphaFoldDB" id="A0A1R1PTC8"/>
<keyword evidence="2" id="KW-1185">Reference proteome</keyword>
<reference evidence="2" key="1">
    <citation type="submission" date="2017-01" db="EMBL/GenBank/DDBJ databases">
        <authorList>
            <person name="Wang Y."/>
            <person name="White M."/>
            <person name="Kvist S."/>
            <person name="Moncalvo J.-M."/>
        </authorList>
    </citation>
    <scope>NUCLEOTIDE SEQUENCE [LARGE SCALE GENOMIC DNA]</scope>
    <source>
        <strain evidence="2">COL-18-3</strain>
    </source>
</reference>
<gene>
    <name evidence="1" type="ORF">AX774_g2243</name>
</gene>